<dbReference type="EMBL" id="JAFBBU010000001">
    <property type="protein sequence ID" value="MBM7473508.1"/>
    <property type="molecule type" value="Genomic_DNA"/>
</dbReference>
<feature type="region of interest" description="Disordered" evidence="5">
    <location>
        <begin position="1"/>
        <end position="22"/>
    </location>
</feature>
<comment type="subcellular location">
    <subcellularLocation>
        <location evidence="1">Membrane</location>
        <topology evidence="1">Multi-pass membrane protein</topology>
    </subcellularLocation>
</comment>
<keyword evidence="2 6" id="KW-0812">Transmembrane</keyword>
<gene>
    <name evidence="8" type="ORF">JOE66_003142</name>
</gene>
<keyword evidence="9" id="KW-1185">Reference proteome</keyword>
<feature type="region of interest" description="Disordered" evidence="5">
    <location>
        <begin position="646"/>
        <end position="689"/>
    </location>
</feature>
<feature type="transmembrane region" description="Helical" evidence="6">
    <location>
        <begin position="605"/>
        <end position="628"/>
    </location>
</feature>
<organism evidence="8 9">
    <name type="scientific">Subtercola frigoramans</name>
    <dbReference type="NCBI Taxonomy" id="120298"/>
    <lineage>
        <taxon>Bacteria</taxon>
        <taxon>Bacillati</taxon>
        <taxon>Actinomycetota</taxon>
        <taxon>Actinomycetes</taxon>
        <taxon>Micrococcales</taxon>
        <taxon>Microbacteriaceae</taxon>
        <taxon>Subtercola</taxon>
    </lineage>
</organism>
<evidence type="ECO:0000313" key="8">
    <source>
        <dbReference type="EMBL" id="MBM7473508.1"/>
    </source>
</evidence>
<dbReference type="NCBIfam" id="TIGR03061">
    <property type="entry name" value="pip_yhgE_Nterm"/>
    <property type="match status" value="1"/>
</dbReference>
<dbReference type="InterPro" id="IPR017500">
    <property type="entry name" value="Phage_infect_YhgE_N"/>
</dbReference>
<feature type="compositionally biased region" description="Low complexity" evidence="5">
    <location>
        <begin position="651"/>
        <end position="662"/>
    </location>
</feature>
<evidence type="ECO:0000313" key="9">
    <source>
        <dbReference type="Proteomes" id="UP000776164"/>
    </source>
</evidence>
<accession>A0ABS2L8T9</accession>
<feature type="domain" description="ABC-2 type transporter transmembrane" evidence="7">
    <location>
        <begin position="395"/>
        <end position="623"/>
    </location>
</feature>
<dbReference type="Proteomes" id="UP000776164">
    <property type="component" value="Unassembled WGS sequence"/>
</dbReference>
<feature type="transmembrane region" description="Helical" evidence="6">
    <location>
        <begin position="517"/>
        <end position="537"/>
    </location>
</feature>
<evidence type="ECO:0000256" key="5">
    <source>
        <dbReference type="SAM" id="MobiDB-lite"/>
    </source>
</evidence>
<feature type="transmembrane region" description="Helical" evidence="6">
    <location>
        <begin position="445"/>
        <end position="469"/>
    </location>
</feature>
<dbReference type="PANTHER" id="PTHR43077">
    <property type="entry name" value="TRANSPORT PERMEASE YVFS-RELATED"/>
    <property type="match status" value="1"/>
</dbReference>
<dbReference type="InterPro" id="IPR051328">
    <property type="entry name" value="T7SS_ABC-Transporter"/>
</dbReference>
<evidence type="ECO:0000259" key="7">
    <source>
        <dbReference type="Pfam" id="PF12698"/>
    </source>
</evidence>
<feature type="domain" description="ABC-2 type transporter transmembrane" evidence="7">
    <location>
        <begin position="40"/>
        <end position="186"/>
    </location>
</feature>
<reference evidence="8 9" key="1">
    <citation type="submission" date="2021-01" db="EMBL/GenBank/DDBJ databases">
        <title>Sequencing the genomes of 1000 actinobacteria strains.</title>
        <authorList>
            <person name="Klenk H.-P."/>
        </authorList>
    </citation>
    <scope>NUCLEOTIDE SEQUENCE [LARGE SCALE GENOMIC DNA]</scope>
    <source>
        <strain evidence="8 9">DSM 13057</strain>
    </source>
</reference>
<keyword evidence="3 6" id="KW-1133">Transmembrane helix</keyword>
<evidence type="ECO:0000256" key="6">
    <source>
        <dbReference type="SAM" id="Phobius"/>
    </source>
</evidence>
<keyword evidence="4 6" id="KW-0472">Membrane</keyword>
<comment type="caution">
    <text evidence="8">The sequence shown here is derived from an EMBL/GenBank/DDBJ whole genome shotgun (WGS) entry which is preliminary data.</text>
</comment>
<evidence type="ECO:0000256" key="3">
    <source>
        <dbReference type="ARBA" id="ARBA00022989"/>
    </source>
</evidence>
<feature type="transmembrane region" description="Helical" evidence="6">
    <location>
        <begin position="544"/>
        <end position="568"/>
    </location>
</feature>
<name>A0ABS2L8T9_9MICO</name>
<sequence length="689" mass="68035">MTSHSSPTGTPKAPAVGTHQSPARQYRRRRAWWFAIAALAVIAIPLAANGLFSSAFSNVADNLSKVPAAVVNNDKLITTTAADGTQSTVYAGRGLVTELTGPSSTGFDWNVTNSADAAKGLADGTYFAVLTIPENFSQRISTQGTPNPVQGSIDIATDNSHGYLAGVVASTVASAIKAGFGQTITTQVMSGVLSSFGTIGTQLTTAADGAGTIASGQSKLTDGLNQLASGASSSATGAATLSSGVTAYTDGVDSLAGGISSLNSSAGGLSQLSDGVATYTQGVSSLSTGAAGLEPGIQALVATSTLPDAQKQKILLGYQGLAGGLSQASAGGTTLSQKTTSGLDALQSGIGQLSSGASKLSAGSAGLSSGTSALADGLGSLATGVQQSAEGSAQLVTGSTQLQSGLQSGAEALAKNTAADPAAAAAVAADPIAVNVSVQHGGGGIASVIAILIIPAGLWMGALAVFLFLRPLSSAVLASSASTARLVSRMFGRASALAVAQVVLVVAYLHLSLGAGWGSLPATFGFSLLVALAFTAFHQLLTTAFGRVGAIISLILFAVQFASTAGVYPVQILSGPFQFISTISPLSYAVSGIQGILTGGPAGPIWSSVVVLALMLLVSLVLAGAALARRRSPVRTGWLLVGARGRRSNPGARGDIDTGAGTDIDDGGDAPAAVTHSPRAGLPKPGLVT</sequence>
<feature type="transmembrane region" description="Helical" evidence="6">
    <location>
        <begin position="31"/>
        <end position="52"/>
    </location>
</feature>
<proteinExistence type="predicted"/>
<evidence type="ECO:0000256" key="1">
    <source>
        <dbReference type="ARBA" id="ARBA00004141"/>
    </source>
</evidence>
<dbReference type="Gene3D" id="3.40.1710.10">
    <property type="entry name" value="abc type-2 transporter like domain"/>
    <property type="match status" value="1"/>
</dbReference>
<dbReference type="InterPro" id="IPR017501">
    <property type="entry name" value="Phage_infect_YhgE_C"/>
</dbReference>
<dbReference type="PANTHER" id="PTHR43077:SF5">
    <property type="entry name" value="PHAGE INFECTION PROTEIN"/>
    <property type="match status" value="1"/>
</dbReference>
<dbReference type="InterPro" id="IPR013525">
    <property type="entry name" value="ABC2_TM"/>
</dbReference>
<evidence type="ECO:0000256" key="2">
    <source>
        <dbReference type="ARBA" id="ARBA00022692"/>
    </source>
</evidence>
<dbReference type="NCBIfam" id="TIGR03062">
    <property type="entry name" value="pip_yhgE_Cterm"/>
    <property type="match status" value="1"/>
</dbReference>
<evidence type="ECO:0000256" key="4">
    <source>
        <dbReference type="ARBA" id="ARBA00023136"/>
    </source>
</evidence>
<protein>
    <submittedName>
        <fullName evidence="8">Membrane protein</fullName>
    </submittedName>
</protein>
<dbReference type="Pfam" id="PF12698">
    <property type="entry name" value="ABC2_membrane_3"/>
    <property type="match status" value="2"/>
</dbReference>
<feature type="transmembrane region" description="Helical" evidence="6">
    <location>
        <begin position="490"/>
        <end position="511"/>
    </location>
</feature>
<dbReference type="RefSeq" id="WP_205111037.1">
    <property type="nucleotide sequence ID" value="NZ_BAAAHT010000001.1"/>
</dbReference>